<evidence type="ECO:0000313" key="3">
    <source>
        <dbReference type="EMBL" id="GAA1937588.1"/>
    </source>
</evidence>
<evidence type="ECO:0000313" key="4">
    <source>
        <dbReference type="Proteomes" id="UP001501116"/>
    </source>
</evidence>
<feature type="compositionally biased region" description="Basic and acidic residues" evidence="1">
    <location>
        <begin position="94"/>
        <end position="103"/>
    </location>
</feature>
<gene>
    <name evidence="3" type="ORF">GCM10009754_00770</name>
</gene>
<accession>A0ABP5BB25</accession>
<dbReference type="EMBL" id="BAAANN010000001">
    <property type="protein sequence ID" value="GAA1937588.1"/>
    <property type="molecule type" value="Genomic_DNA"/>
</dbReference>
<proteinExistence type="predicted"/>
<name>A0ABP5BB25_9PSEU</name>
<keyword evidence="4" id="KW-1185">Reference proteome</keyword>
<reference evidence="4" key="1">
    <citation type="journal article" date="2019" name="Int. J. Syst. Evol. Microbiol.">
        <title>The Global Catalogue of Microorganisms (GCM) 10K type strain sequencing project: providing services to taxonomists for standard genome sequencing and annotation.</title>
        <authorList>
            <consortium name="The Broad Institute Genomics Platform"/>
            <consortium name="The Broad Institute Genome Sequencing Center for Infectious Disease"/>
            <person name="Wu L."/>
            <person name="Ma J."/>
        </authorList>
    </citation>
    <scope>NUCLEOTIDE SEQUENCE [LARGE SCALE GENOMIC DNA]</scope>
    <source>
        <strain evidence="4">JCM 14545</strain>
    </source>
</reference>
<organism evidence="3 4">
    <name type="scientific">Amycolatopsis minnesotensis</name>
    <dbReference type="NCBI Taxonomy" id="337894"/>
    <lineage>
        <taxon>Bacteria</taxon>
        <taxon>Bacillati</taxon>
        <taxon>Actinomycetota</taxon>
        <taxon>Actinomycetes</taxon>
        <taxon>Pseudonocardiales</taxon>
        <taxon>Pseudonocardiaceae</taxon>
        <taxon>Amycolatopsis</taxon>
    </lineage>
</organism>
<sequence length="103" mass="11415">MWWLWTILAVLGGLVVTTLLGTWRYAHRGRHPPPRTGPGPRISGPQARIARERLDDLNARRAALGKPSATEIRYLGDGTATTDDDIPPNQPLNTDHDNKRSAQ</sequence>
<keyword evidence="2" id="KW-1133">Transmembrane helix</keyword>
<comment type="caution">
    <text evidence="3">The sequence shown here is derived from an EMBL/GenBank/DDBJ whole genome shotgun (WGS) entry which is preliminary data.</text>
</comment>
<evidence type="ECO:0000256" key="1">
    <source>
        <dbReference type="SAM" id="MobiDB-lite"/>
    </source>
</evidence>
<feature type="transmembrane region" description="Helical" evidence="2">
    <location>
        <begin position="6"/>
        <end position="26"/>
    </location>
</feature>
<keyword evidence="2" id="KW-0472">Membrane</keyword>
<keyword evidence="2" id="KW-0812">Transmembrane</keyword>
<protein>
    <submittedName>
        <fullName evidence="3">Uncharacterized protein</fullName>
    </submittedName>
</protein>
<feature type="region of interest" description="Disordered" evidence="1">
    <location>
        <begin position="69"/>
        <end position="103"/>
    </location>
</feature>
<dbReference type="Proteomes" id="UP001501116">
    <property type="component" value="Unassembled WGS sequence"/>
</dbReference>
<evidence type="ECO:0000256" key="2">
    <source>
        <dbReference type="SAM" id="Phobius"/>
    </source>
</evidence>